<accession>A0A016TWH9</accession>
<name>A0A016TWH9_9BILA</name>
<protein>
    <submittedName>
        <fullName evidence="1">Uncharacterized protein</fullName>
    </submittedName>
</protein>
<proteinExistence type="predicted"/>
<sequence>MFIMETLEGPQLFRSSKKICHIHSNYSFHSVRRGGAINDSSRKEKDRDLGGETRANLPSVDCSTCDIFDVI</sequence>
<reference evidence="2" key="1">
    <citation type="journal article" date="2015" name="Nat. Genet.">
        <title>The genome and transcriptome of the zoonotic hookworm Ancylostoma ceylanicum identify infection-specific gene families.</title>
        <authorList>
            <person name="Schwarz E.M."/>
            <person name="Hu Y."/>
            <person name="Antoshechkin I."/>
            <person name="Miller M.M."/>
            <person name="Sternberg P.W."/>
            <person name="Aroian R.V."/>
        </authorList>
    </citation>
    <scope>NUCLEOTIDE SEQUENCE</scope>
    <source>
        <strain evidence="2">HY135</strain>
    </source>
</reference>
<organism evidence="1 2">
    <name type="scientific">Ancylostoma ceylanicum</name>
    <dbReference type="NCBI Taxonomy" id="53326"/>
    <lineage>
        <taxon>Eukaryota</taxon>
        <taxon>Metazoa</taxon>
        <taxon>Ecdysozoa</taxon>
        <taxon>Nematoda</taxon>
        <taxon>Chromadorea</taxon>
        <taxon>Rhabditida</taxon>
        <taxon>Rhabditina</taxon>
        <taxon>Rhabditomorpha</taxon>
        <taxon>Strongyloidea</taxon>
        <taxon>Ancylostomatidae</taxon>
        <taxon>Ancylostomatinae</taxon>
        <taxon>Ancylostoma</taxon>
    </lineage>
</organism>
<dbReference type="EMBL" id="JARK01001408">
    <property type="protein sequence ID" value="EYC07111.1"/>
    <property type="molecule type" value="Genomic_DNA"/>
</dbReference>
<comment type="caution">
    <text evidence="1">The sequence shown here is derived from an EMBL/GenBank/DDBJ whole genome shotgun (WGS) entry which is preliminary data.</text>
</comment>
<keyword evidence="2" id="KW-1185">Reference proteome</keyword>
<dbReference type="Proteomes" id="UP000024635">
    <property type="component" value="Unassembled WGS sequence"/>
</dbReference>
<dbReference type="AlphaFoldDB" id="A0A016TWH9"/>
<evidence type="ECO:0000313" key="1">
    <source>
        <dbReference type="EMBL" id="EYC07111.1"/>
    </source>
</evidence>
<gene>
    <name evidence="1" type="primary">Acey_s0072.g692</name>
    <name evidence="1" type="ORF">Y032_0072g692</name>
</gene>
<evidence type="ECO:0000313" key="2">
    <source>
        <dbReference type="Proteomes" id="UP000024635"/>
    </source>
</evidence>